<proteinExistence type="predicted"/>
<reference evidence="2" key="1">
    <citation type="journal article" date="2019" name="Int. J. Syst. Evol. Microbiol.">
        <title>The Global Catalogue of Microorganisms (GCM) 10K type strain sequencing project: providing services to taxonomists for standard genome sequencing and annotation.</title>
        <authorList>
            <consortium name="The Broad Institute Genomics Platform"/>
            <consortium name="The Broad Institute Genome Sequencing Center for Infectious Disease"/>
            <person name="Wu L."/>
            <person name="Ma J."/>
        </authorList>
    </citation>
    <scope>NUCLEOTIDE SEQUENCE [LARGE SCALE GENOMIC DNA]</scope>
    <source>
        <strain evidence="2">CGMCC 4.6946</strain>
    </source>
</reference>
<dbReference type="RefSeq" id="WP_277551500.1">
    <property type="nucleotide sequence ID" value="NZ_JARAMH010000009.1"/>
</dbReference>
<organism evidence="1 2">
    <name type="scientific">Kocuria oceani</name>
    <dbReference type="NCBI Taxonomy" id="988827"/>
    <lineage>
        <taxon>Bacteria</taxon>
        <taxon>Bacillati</taxon>
        <taxon>Actinomycetota</taxon>
        <taxon>Actinomycetes</taxon>
        <taxon>Micrococcales</taxon>
        <taxon>Micrococcaceae</taxon>
        <taxon>Kocuria</taxon>
    </lineage>
</organism>
<accession>A0ABV9TGM2</accession>
<keyword evidence="2" id="KW-1185">Reference proteome</keyword>
<sequence length="48" mass="5127">MDQSAPRTDEVPVPTAGPVLLIVTGIEAVRAPKAWAYLRALHTAERTG</sequence>
<comment type="caution">
    <text evidence="1">The sequence shown here is derived from an EMBL/GenBank/DDBJ whole genome shotgun (WGS) entry which is preliminary data.</text>
</comment>
<dbReference type="EMBL" id="JBHSIW010000002">
    <property type="protein sequence ID" value="MFC4902167.1"/>
    <property type="molecule type" value="Genomic_DNA"/>
</dbReference>
<dbReference type="Proteomes" id="UP001595797">
    <property type="component" value="Unassembled WGS sequence"/>
</dbReference>
<gene>
    <name evidence="1" type="ORF">ACFPCS_01135</name>
</gene>
<evidence type="ECO:0000313" key="1">
    <source>
        <dbReference type="EMBL" id="MFC4902167.1"/>
    </source>
</evidence>
<evidence type="ECO:0000313" key="2">
    <source>
        <dbReference type="Proteomes" id="UP001595797"/>
    </source>
</evidence>
<name>A0ABV9TGM2_9MICC</name>
<protein>
    <submittedName>
        <fullName evidence="1">Uncharacterized protein</fullName>
    </submittedName>
</protein>